<feature type="signal peptide" evidence="2">
    <location>
        <begin position="1"/>
        <end position="19"/>
    </location>
</feature>
<sequence length="79" mass="8270">MRAALAMGLLIVLCTTANAAPAHRVRAHHPSYSEVDGYPAGARPGAEADPRARFAVPGWSDEATQRWLNSASSNVGRGG</sequence>
<protein>
    <submittedName>
        <fullName evidence="3">Uncharacterized protein</fullName>
    </submittedName>
</protein>
<feature type="chain" id="PRO_5021968741" evidence="2">
    <location>
        <begin position="20"/>
        <end position="79"/>
    </location>
</feature>
<evidence type="ECO:0000256" key="1">
    <source>
        <dbReference type="SAM" id="MobiDB-lite"/>
    </source>
</evidence>
<dbReference type="Proteomes" id="UP000319949">
    <property type="component" value="Unassembled WGS sequence"/>
</dbReference>
<feature type="region of interest" description="Disordered" evidence="1">
    <location>
        <begin position="28"/>
        <end position="50"/>
    </location>
</feature>
<keyword evidence="4" id="KW-1185">Reference proteome</keyword>
<dbReference type="RefSeq" id="WP_145665537.1">
    <property type="nucleotide sequence ID" value="NZ_VITK01000006.1"/>
</dbReference>
<gene>
    <name evidence="3" type="ORF">FBZ96_1065</name>
</gene>
<dbReference type="OrthoDB" id="8254545at2"/>
<keyword evidence="2" id="KW-0732">Signal</keyword>
<reference evidence="3 4" key="1">
    <citation type="submission" date="2019-06" db="EMBL/GenBank/DDBJ databases">
        <title>Genomic Encyclopedia of Type Strains, Phase IV (KMG-V): Genome sequencing to study the core and pangenomes of soil and plant-associated prokaryotes.</title>
        <authorList>
            <person name="Whitman W."/>
        </authorList>
    </citation>
    <scope>NUCLEOTIDE SEQUENCE [LARGE SCALE GENOMIC DNA]</scope>
    <source>
        <strain evidence="3 4">BR 510</strain>
    </source>
</reference>
<evidence type="ECO:0000256" key="2">
    <source>
        <dbReference type="SAM" id="SignalP"/>
    </source>
</evidence>
<accession>A0A560DIP7</accession>
<evidence type="ECO:0000313" key="4">
    <source>
        <dbReference type="Proteomes" id="UP000319949"/>
    </source>
</evidence>
<dbReference type="EMBL" id="VITK01000006">
    <property type="protein sequence ID" value="TWA96954.1"/>
    <property type="molecule type" value="Genomic_DNA"/>
</dbReference>
<organism evidence="3 4">
    <name type="scientific">Bradyrhizobium stylosanthis</name>
    <dbReference type="NCBI Taxonomy" id="1803665"/>
    <lineage>
        <taxon>Bacteria</taxon>
        <taxon>Pseudomonadati</taxon>
        <taxon>Pseudomonadota</taxon>
        <taxon>Alphaproteobacteria</taxon>
        <taxon>Hyphomicrobiales</taxon>
        <taxon>Nitrobacteraceae</taxon>
        <taxon>Bradyrhizobium</taxon>
    </lineage>
</organism>
<dbReference type="AlphaFoldDB" id="A0A560DIP7"/>
<name>A0A560DIP7_9BRAD</name>
<comment type="caution">
    <text evidence="3">The sequence shown here is derived from an EMBL/GenBank/DDBJ whole genome shotgun (WGS) entry which is preliminary data.</text>
</comment>
<proteinExistence type="predicted"/>
<evidence type="ECO:0000313" key="3">
    <source>
        <dbReference type="EMBL" id="TWA96954.1"/>
    </source>
</evidence>